<dbReference type="RefSeq" id="WP_345533137.1">
    <property type="nucleotide sequence ID" value="NZ_BAABLD010000008.1"/>
</dbReference>
<protein>
    <submittedName>
        <fullName evidence="2">Uncharacterized protein</fullName>
    </submittedName>
</protein>
<keyword evidence="1" id="KW-0732">Signal</keyword>
<sequence length="303" mass="33655">MRNRFTALLLACSFLIGQAIAADDDGLVYIKFEEALRAPKIKLDLTPDVKLVWGNNKATAELGEVAKPELYSRSDWDRGFRNDRETCLVAFSYALNAILRDAKIRNYDHIIDIQGQYKRVPSPDPDSFVCKPGFRGSDVALSSRFARSREYEAQLKAQRESPEYQAKLRNRPLAPNVLLLPLAPILESEAGKKIIGNVPLHFGEDNVPAHTDTFGPDTFGEDASIRRFGREGACTKAILNALTNIVDEVRGEKYQGAIMIRSFLKDQWAQEPLHYECDVSGSSAEVVLLATLARFPASPAAAK</sequence>
<keyword evidence="3" id="KW-1185">Reference proteome</keyword>
<reference evidence="3" key="1">
    <citation type="journal article" date="2019" name="Int. J. Syst. Evol. Microbiol.">
        <title>The Global Catalogue of Microorganisms (GCM) 10K type strain sequencing project: providing services to taxonomists for standard genome sequencing and annotation.</title>
        <authorList>
            <consortium name="The Broad Institute Genomics Platform"/>
            <consortium name="The Broad Institute Genome Sequencing Center for Infectious Disease"/>
            <person name="Wu L."/>
            <person name="Ma J."/>
        </authorList>
    </citation>
    <scope>NUCLEOTIDE SEQUENCE [LARGE SCALE GENOMIC DNA]</scope>
    <source>
        <strain evidence="3">JCM 18715</strain>
    </source>
</reference>
<evidence type="ECO:0000313" key="3">
    <source>
        <dbReference type="Proteomes" id="UP001500547"/>
    </source>
</evidence>
<comment type="caution">
    <text evidence="2">The sequence shown here is derived from an EMBL/GenBank/DDBJ whole genome shotgun (WGS) entry which is preliminary data.</text>
</comment>
<evidence type="ECO:0000313" key="2">
    <source>
        <dbReference type="EMBL" id="GAA5166348.1"/>
    </source>
</evidence>
<accession>A0ABP9QRH0</accession>
<evidence type="ECO:0000256" key="1">
    <source>
        <dbReference type="SAM" id="SignalP"/>
    </source>
</evidence>
<proteinExistence type="predicted"/>
<name>A0ABP9QRH0_9RHOO</name>
<feature type="signal peptide" evidence="1">
    <location>
        <begin position="1"/>
        <end position="21"/>
    </location>
</feature>
<dbReference type="Proteomes" id="UP001500547">
    <property type="component" value="Unassembled WGS sequence"/>
</dbReference>
<gene>
    <name evidence="2" type="ORF">GCM10025770_23350</name>
</gene>
<organism evidence="2 3">
    <name type="scientific">Viridibacterium curvum</name>
    <dbReference type="NCBI Taxonomy" id="1101404"/>
    <lineage>
        <taxon>Bacteria</taxon>
        <taxon>Pseudomonadati</taxon>
        <taxon>Pseudomonadota</taxon>
        <taxon>Betaproteobacteria</taxon>
        <taxon>Rhodocyclales</taxon>
        <taxon>Rhodocyclaceae</taxon>
        <taxon>Viridibacterium</taxon>
    </lineage>
</organism>
<dbReference type="EMBL" id="BAABLD010000008">
    <property type="protein sequence ID" value="GAA5166348.1"/>
    <property type="molecule type" value="Genomic_DNA"/>
</dbReference>
<feature type="chain" id="PRO_5046383263" evidence="1">
    <location>
        <begin position="22"/>
        <end position="303"/>
    </location>
</feature>